<keyword evidence="4 11" id="KW-1134">Transmembrane beta strand</keyword>
<keyword evidence="17" id="KW-1185">Reference proteome</keyword>
<gene>
    <name evidence="16" type="ORF">SAMN02982985_02401</name>
</gene>
<dbReference type="InterPro" id="IPR036942">
    <property type="entry name" value="Beta-barrel_TonB_sf"/>
</dbReference>
<evidence type="ECO:0000256" key="11">
    <source>
        <dbReference type="PROSITE-ProRule" id="PRU01360"/>
    </source>
</evidence>
<evidence type="ECO:0000256" key="6">
    <source>
        <dbReference type="ARBA" id="ARBA00022729"/>
    </source>
</evidence>
<dbReference type="PROSITE" id="PS52016">
    <property type="entry name" value="TONB_DEPENDENT_REC_3"/>
    <property type="match status" value="1"/>
</dbReference>
<dbReference type="Pfam" id="PF00593">
    <property type="entry name" value="TonB_dep_Rec_b-barrel"/>
    <property type="match status" value="1"/>
</dbReference>
<feature type="region of interest" description="Disordered" evidence="13">
    <location>
        <begin position="58"/>
        <end position="77"/>
    </location>
</feature>
<dbReference type="InterPro" id="IPR000531">
    <property type="entry name" value="Beta-barrel_TonB"/>
</dbReference>
<dbReference type="EMBL" id="FOTW01000011">
    <property type="protein sequence ID" value="SFM02689.1"/>
    <property type="molecule type" value="Genomic_DNA"/>
</dbReference>
<keyword evidence="7 12" id="KW-0798">TonB box</keyword>
<evidence type="ECO:0000313" key="17">
    <source>
        <dbReference type="Proteomes" id="UP000199470"/>
    </source>
</evidence>
<evidence type="ECO:0000256" key="9">
    <source>
        <dbReference type="ARBA" id="ARBA00023170"/>
    </source>
</evidence>
<keyword evidence="8 11" id="KW-0472">Membrane</keyword>
<sequence length="805" mass="85634">MAATHQGARHSAAHTLAFSSSRQTIRPRLLALAVQSALLSLLGAPLLQAQAQSSTPAAAPAQAPAAPAKAGDGAKPRTAAELSEIVVKAKADEAASRAGTSTVIGARELGARNVADMADMARYAPLISVPGAASGSGNIWDGAGNTGFNIRGVEGNRISLEVDGISLPDAAPKPDGTTLAGFGVARDYFDPQTFREVRIGSGTTPAGAGAPGLGGSVLFVTKSPDDYLSDSVSRYADYSFGYNSANASKMHALTGAAQLGPLRALAVLVHRDGAQADSKGSVKVNPDDWHSDSQLIKFNWALATGHKLGFTIDNFDTKHARSFDNKQGASYPDGAKQDSHTKRTRYSVEHQYTPSGFALFDTLDSRLYTQDSKVEDQTRARYISRGQTMLRNIQTGFYNKSDGLALDASKQLNGAALLAYGLSWEQQDSRRPWREDSTVVSTGAHQIMVKNRMVDMRTDRLAAYLRGELSFNLGGHSAVLAPGLRGERRKLSPNNLQGYVVALPGAAKEIGDESDFFLTPSLSLSVELTPNFNAYAQYSRGTRLPTAAERSGTYDSFSYTGSGAGYAVLGNANLKKETSNAVELGLKGAPAAGIELSAALFHTRYDNFIEYAAQEPDPVNYPTLTYGLFRPENVGQASTWGGEVSGRFALGQWSAPLKGYSLLAAAGVQRSSARNTQSGKRSELASTLPYKASLSLAYDDPALRGGFSLSTVHVRGKQAREDVIGGVSAARFAIPSSTVLDLATYWNLGKHASLHASINNLSDRKYWDYASSRALPAGTNAATLADIERQVRPGRNYALNLKVIY</sequence>
<keyword evidence="9 16" id="KW-0675">Receptor</keyword>
<dbReference type="PANTHER" id="PTHR30069">
    <property type="entry name" value="TONB-DEPENDENT OUTER MEMBRANE RECEPTOR"/>
    <property type="match status" value="1"/>
</dbReference>
<evidence type="ECO:0000256" key="3">
    <source>
        <dbReference type="ARBA" id="ARBA00022448"/>
    </source>
</evidence>
<evidence type="ECO:0000313" key="16">
    <source>
        <dbReference type="EMBL" id="SFM02689.1"/>
    </source>
</evidence>
<dbReference type="Gene3D" id="2.40.170.20">
    <property type="entry name" value="TonB-dependent receptor, beta-barrel domain"/>
    <property type="match status" value="1"/>
</dbReference>
<name>A0A1I4MHF9_9BURK</name>
<evidence type="ECO:0000256" key="12">
    <source>
        <dbReference type="RuleBase" id="RU003357"/>
    </source>
</evidence>
<dbReference type="RefSeq" id="WP_093387758.1">
    <property type="nucleotide sequence ID" value="NZ_FOTW01000011.1"/>
</dbReference>
<evidence type="ECO:0000256" key="8">
    <source>
        <dbReference type="ARBA" id="ARBA00023136"/>
    </source>
</evidence>
<dbReference type="GO" id="GO:0044718">
    <property type="term" value="P:siderophore transmembrane transport"/>
    <property type="evidence" value="ECO:0007669"/>
    <property type="project" value="TreeGrafter"/>
</dbReference>
<dbReference type="OrthoDB" id="9764669at2"/>
<feature type="domain" description="TonB-dependent receptor-like beta-barrel" evidence="14">
    <location>
        <begin position="303"/>
        <end position="761"/>
    </location>
</feature>
<evidence type="ECO:0000259" key="14">
    <source>
        <dbReference type="Pfam" id="PF00593"/>
    </source>
</evidence>
<dbReference type="InterPro" id="IPR039426">
    <property type="entry name" value="TonB-dep_rcpt-like"/>
</dbReference>
<keyword evidence="3 11" id="KW-0813">Transport</keyword>
<dbReference type="PANTHER" id="PTHR30069:SF29">
    <property type="entry name" value="HEMOGLOBIN AND HEMOGLOBIN-HAPTOGLOBIN-BINDING PROTEIN 1-RELATED"/>
    <property type="match status" value="1"/>
</dbReference>
<evidence type="ECO:0000256" key="5">
    <source>
        <dbReference type="ARBA" id="ARBA00022692"/>
    </source>
</evidence>
<feature type="domain" description="TonB-dependent receptor plug" evidence="15">
    <location>
        <begin position="98"/>
        <end position="215"/>
    </location>
</feature>
<evidence type="ECO:0000256" key="1">
    <source>
        <dbReference type="ARBA" id="ARBA00004571"/>
    </source>
</evidence>
<evidence type="ECO:0000256" key="2">
    <source>
        <dbReference type="ARBA" id="ARBA00009810"/>
    </source>
</evidence>
<dbReference type="Gene3D" id="2.170.130.10">
    <property type="entry name" value="TonB-dependent receptor, plug domain"/>
    <property type="match status" value="1"/>
</dbReference>
<comment type="similarity">
    <text evidence="2 11 12">Belongs to the TonB-dependent receptor family.</text>
</comment>
<evidence type="ECO:0000256" key="13">
    <source>
        <dbReference type="SAM" id="MobiDB-lite"/>
    </source>
</evidence>
<proteinExistence type="inferred from homology"/>
<keyword evidence="6" id="KW-0732">Signal</keyword>
<reference evidence="16 17" key="1">
    <citation type="submission" date="2016-10" db="EMBL/GenBank/DDBJ databases">
        <authorList>
            <person name="de Groot N.N."/>
        </authorList>
    </citation>
    <scope>NUCLEOTIDE SEQUENCE [LARGE SCALE GENOMIC DNA]</scope>
    <source>
        <strain evidence="16 17">ATCC 43154</strain>
    </source>
</reference>
<comment type="subcellular location">
    <subcellularLocation>
        <location evidence="1 11">Cell outer membrane</location>
        <topology evidence="1 11">Multi-pass membrane protein</topology>
    </subcellularLocation>
</comment>
<keyword evidence="5 11" id="KW-0812">Transmembrane</keyword>
<evidence type="ECO:0000259" key="15">
    <source>
        <dbReference type="Pfam" id="PF07715"/>
    </source>
</evidence>
<dbReference type="InterPro" id="IPR012910">
    <property type="entry name" value="Plug_dom"/>
</dbReference>
<dbReference type="GO" id="GO:0015344">
    <property type="term" value="F:siderophore uptake transmembrane transporter activity"/>
    <property type="evidence" value="ECO:0007669"/>
    <property type="project" value="TreeGrafter"/>
</dbReference>
<feature type="compositionally biased region" description="Low complexity" evidence="13">
    <location>
        <begin position="58"/>
        <end position="70"/>
    </location>
</feature>
<evidence type="ECO:0000256" key="7">
    <source>
        <dbReference type="ARBA" id="ARBA00023077"/>
    </source>
</evidence>
<protein>
    <submittedName>
        <fullName evidence="16">Hemoglobin/transferrin/lactoferrin receptor protein</fullName>
    </submittedName>
</protein>
<evidence type="ECO:0000256" key="4">
    <source>
        <dbReference type="ARBA" id="ARBA00022452"/>
    </source>
</evidence>
<evidence type="ECO:0000256" key="10">
    <source>
        <dbReference type="ARBA" id="ARBA00023237"/>
    </source>
</evidence>
<dbReference type="InterPro" id="IPR037066">
    <property type="entry name" value="Plug_dom_sf"/>
</dbReference>
<dbReference type="GO" id="GO:0009279">
    <property type="term" value="C:cell outer membrane"/>
    <property type="evidence" value="ECO:0007669"/>
    <property type="project" value="UniProtKB-SubCell"/>
</dbReference>
<dbReference type="SUPFAM" id="SSF56935">
    <property type="entry name" value="Porins"/>
    <property type="match status" value="1"/>
</dbReference>
<organism evidence="16 17">
    <name type="scientific">Rugamonas rubra</name>
    <dbReference type="NCBI Taxonomy" id="758825"/>
    <lineage>
        <taxon>Bacteria</taxon>
        <taxon>Pseudomonadati</taxon>
        <taxon>Pseudomonadota</taxon>
        <taxon>Betaproteobacteria</taxon>
        <taxon>Burkholderiales</taxon>
        <taxon>Oxalobacteraceae</taxon>
        <taxon>Telluria group</taxon>
        <taxon>Rugamonas</taxon>
    </lineage>
</organism>
<dbReference type="Proteomes" id="UP000199470">
    <property type="component" value="Unassembled WGS sequence"/>
</dbReference>
<dbReference type="STRING" id="758825.SAMN02982985_02401"/>
<accession>A0A1I4MHF9</accession>
<dbReference type="AlphaFoldDB" id="A0A1I4MHF9"/>
<dbReference type="Pfam" id="PF07715">
    <property type="entry name" value="Plug"/>
    <property type="match status" value="1"/>
</dbReference>
<keyword evidence="10 11" id="KW-0998">Cell outer membrane</keyword>